<feature type="binding site" evidence="5">
    <location>
        <position position="60"/>
    </location>
    <ligand>
        <name>S-adenosyl-L-methionine</name>
        <dbReference type="ChEBI" id="CHEBI:59789"/>
    </ligand>
</feature>
<dbReference type="InterPro" id="IPR010233">
    <property type="entry name" value="UbiG_MeTrfase"/>
</dbReference>
<dbReference type="PANTHER" id="PTHR43464">
    <property type="entry name" value="METHYLTRANSFERASE"/>
    <property type="match status" value="1"/>
</dbReference>
<dbReference type="EMBL" id="CP002865">
    <property type="protein sequence ID" value="AEI38351.1"/>
    <property type="molecule type" value="Genomic_DNA"/>
</dbReference>
<dbReference type="PANTHER" id="PTHR43464:SF19">
    <property type="entry name" value="UBIQUINONE BIOSYNTHESIS O-METHYLTRANSFERASE, MITOCHONDRIAL"/>
    <property type="match status" value="1"/>
</dbReference>
<keyword evidence="3 5" id="KW-0831">Ubiquinone biosynthesis</keyword>
<evidence type="ECO:0000256" key="2">
    <source>
        <dbReference type="ARBA" id="ARBA00022679"/>
    </source>
</evidence>
<dbReference type="InterPro" id="IPR029063">
    <property type="entry name" value="SAM-dependent_MTases_sf"/>
</dbReference>
<dbReference type="UniPathway" id="UPA00232"/>
<evidence type="ECO:0000256" key="3">
    <source>
        <dbReference type="ARBA" id="ARBA00022688"/>
    </source>
</evidence>
<comment type="pathway">
    <text evidence="5">Cofactor biosynthesis; ubiquinone biosynthesis.</text>
</comment>
<proteinExistence type="inferred from homology"/>
<dbReference type="CDD" id="cd02440">
    <property type="entry name" value="AdoMet_MTases"/>
    <property type="match status" value="1"/>
</dbReference>
<dbReference type="Gene3D" id="3.40.50.150">
    <property type="entry name" value="Vaccinia Virus protein VP39"/>
    <property type="match status" value="1"/>
</dbReference>
<reference evidence="7 8" key="1">
    <citation type="journal article" date="2011" name="J. Bacteriol.">
        <title>Genome sequence of the ethanol-producing Zymomonas mobilis subsp. pomaceae lectotype strain ATCC 29192.</title>
        <authorList>
            <person name="Kouvelis V.N."/>
            <person name="Davenport K.W."/>
            <person name="Brettin T.S."/>
            <person name="Bruce D."/>
            <person name="Detter C."/>
            <person name="Han C.S."/>
            <person name="Nolan M."/>
            <person name="Tapia R."/>
            <person name="Damoulaki A."/>
            <person name="Kyrpides N.C."/>
            <person name="Typas M.A."/>
            <person name="Pappas K.M."/>
        </authorList>
    </citation>
    <scope>NUCLEOTIDE SEQUENCE [LARGE SCALE GENOMIC DNA]</scope>
    <source>
        <strain evidence="8">ATCC 29192 / DSM 22645 / JCM 10191 / CCUG 17912 / NBRC 13757 / NCIMB 11200 / NRRL B-4491 / Barker I</strain>
    </source>
</reference>
<evidence type="ECO:0000256" key="5">
    <source>
        <dbReference type="HAMAP-Rule" id="MF_00472"/>
    </source>
</evidence>
<feature type="binding site" evidence="5">
    <location>
        <position position="112"/>
    </location>
    <ligand>
        <name>S-adenosyl-L-methionine</name>
        <dbReference type="ChEBI" id="CHEBI:59789"/>
    </ligand>
</feature>
<keyword evidence="7" id="KW-0830">Ubiquinone</keyword>
<dbReference type="GO" id="GO:0102208">
    <property type="term" value="F:2-polyprenyl-6-hydroxyphenol methylase activity"/>
    <property type="evidence" value="ECO:0007669"/>
    <property type="project" value="UniProtKB-EC"/>
</dbReference>
<name>F8EVL4_ZYMMT</name>
<dbReference type="EC" id="2.1.1.222" evidence="5"/>
<feature type="region of interest" description="Disordered" evidence="6">
    <location>
        <begin position="1"/>
        <end position="24"/>
    </location>
</feature>
<dbReference type="EC" id="2.1.1.64" evidence="5"/>
<dbReference type="eggNOG" id="COG2227">
    <property type="taxonomic scope" value="Bacteria"/>
</dbReference>
<dbReference type="Proteomes" id="UP000000491">
    <property type="component" value="Chromosome"/>
</dbReference>
<dbReference type="Pfam" id="PF13489">
    <property type="entry name" value="Methyltransf_23"/>
    <property type="match status" value="1"/>
</dbReference>
<dbReference type="PATRIC" id="fig|579138.3.peg.1548"/>
<dbReference type="STRING" id="579138.Zymop_1461"/>
<dbReference type="SUPFAM" id="SSF53335">
    <property type="entry name" value="S-adenosyl-L-methionine-dependent methyltransferases"/>
    <property type="match status" value="1"/>
</dbReference>
<sequence length="266" mass="29447">MKASAASDSLSSVGQLTDKKNEEGMSTIDRHQAEHFGKMAEEWWNPFGSSAMLHRMNPARLSYIRSAVDRHFSRVIDNIKPLSGKKALDIGCGAGLLAEPLTRLGADVTGMDAAAENIAVAKQHADQQNLKINYLTGGMESLGRERFDLITAMEVLEHVADPQEFINEIADKLKEDGLLILSTPNRTLLSRLMIIDIGETLGGIPTGTHDWNRFLKPEETQHFMENAGLRITHIMGLIWSPIRGFILTENKAVDYLLTAQKNNAKL</sequence>
<dbReference type="NCBIfam" id="TIGR01983">
    <property type="entry name" value="UbiG"/>
    <property type="match status" value="1"/>
</dbReference>
<accession>F8EVL4</accession>
<dbReference type="AlphaFoldDB" id="F8EVL4"/>
<dbReference type="HAMAP" id="MF_00472">
    <property type="entry name" value="UbiG"/>
    <property type="match status" value="1"/>
</dbReference>
<dbReference type="GO" id="GO:0032259">
    <property type="term" value="P:methylation"/>
    <property type="evidence" value="ECO:0007669"/>
    <property type="project" value="UniProtKB-KW"/>
</dbReference>
<comment type="catalytic activity">
    <reaction evidence="5">
        <text>a 3-demethylubiquinol + S-adenosyl-L-methionine = a ubiquinol + S-adenosyl-L-homocysteine + H(+)</text>
        <dbReference type="Rhea" id="RHEA:44380"/>
        <dbReference type="Rhea" id="RHEA-COMP:9566"/>
        <dbReference type="Rhea" id="RHEA-COMP:10914"/>
        <dbReference type="ChEBI" id="CHEBI:15378"/>
        <dbReference type="ChEBI" id="CHEBI:17976"/>
        <dbReference type="ChEBI" id="CHEBI:57856"/>
        <dbReference type="ChEBI" id="CHEBI:59789"/>
        <dbReference type="ChEBI" id="CHEBI:84422"/>
        <dbReference type="EC" id="2.1.1.64"/>
    </reaction>
</comment>
<gene>
    <name evidence="5" type="primary">ubiG</name>
    <name evidence="7" type="ordered locus">Zymop_1461</name>
</gene>
<dbReference type="RefSeq" id="WP_013934739.1">
    <property type="nucleotide sequence ID" value="NC_015709.1"/>
</dbReference>
<dbReference type="GO" id="GO:0010420">
    <property type="term" value="F:polyprenyldihydroxybenzoate methyltransferase activity"/>
    <property type="evidence" value="ECO:0007669"/>
    <property type="project" value="InterPro"/>
</dbReference>
<comment type="function">
    <text evidence="5">O-methyltransferase that catalyzes the 2 O-methylation steps in the ubiquinone biosynthetic pathway.</text>
</comment>
<dbReference type="GO" id="GO:0061542">
    <property type="term" value="F:3-demethylubiquinol 3-O-methyltransferase activity"/>
    <property type="evidence" value="ECO:0007669"/>
    <property type="project" value="UniProtKB-UniRule"/>
</dbReference>
<evidence type="ECO:0000256" key="4">
    <source>
        <dbReference type="ARBA" id="ARBA00022691"/>
    </source>
</evidence>
<feature type="binding site" evidence="5">
    <location>
        <position position="153"/>
    </location>
    <ligand>
        <name>S-adenosyl-L-methionine</name>
        <dbReference type="ChEBI" id="CHEBI:59789"/>
    </ligand>
</feature>
<comment type="similarity">
    <text evidence="5">Belongs to the methyltransferase superfamily. UbiG/COQ3 family.</text>
</comment>
<dbReference type="KEGG" id="zmp:Zymop_1461"/>
<evidence type="ECO:0000313" key="7">
    <source>
        <dbReference type="EMBL" id="AEI38351.1"/>
    </source>
</evidence>
<organism evidence="7 8">
    <name type="scientific">Zymomonas mobilis subsp. pomaceae (strain ATCC 29192 / DSM 22645 / JCM 10191 / CCUG 17912 / NBRC 13757 / NCIMB 11200 / NRRL B-4491 / Barker I)</name>
    <dbReference type="NCBI Taxonomy" id="579138"/>
    <lineage>
        <taxon>Bacteria</taxon>
        <taxon>Pseudomonadati</taxon>
        <taxon>Pseudomonadota</taxon>
        <taxon>Alphaproteobacteria</taxon>
        <taxon>Sphingomonadales</taxon>
        <taxon>Zymomonadaceae</taxon>
        <taxon>Zymomonas</taxon>
    </lineage>
</organism>
<evidence type="ECO:0000313" key="8">
    <source>
        <dbReference type="Proteomes" id="UP000000491"/>
    </source>
</evidence>
<comment type="catalytic activity">
    <reaction evidence="5">
        <text>a 3-(all-trans-polyprenyl)benzene-1,2-diol + S-adenosyl-L-methionine = a 2-methoxy-6-(all-trans-polyprenyl)phenol + S-adenosyl-L-homocysteine + H(+)</text>
        <dbReference type="Rhea" id="RHEA:31411"/>
        <dbReference type="Rhea" id="RHEA-COMP:9550"/>
        <dbReference type="Rhea" id="RHEA-COMP:9551"/>
        <dbReference type="ChEBI" id="CHEBI:15378"/>
        <dbReference type="ChEBI" id="CHEBI:57856"/>
        <dbReference type="ChEBI" id="CHEBI:59789"/>
        <dbReference type="ChEBI" id="CHEBI:62729"/>
        <dbReference type="ChEBI" id="CHEBI:62731"/>
        <dbReference type="EC" id="2.1.1.222"/>
    </reaction>
</comment>
<dbReference type="HOGENOM" id="CLU_042432_0_0_5"/>
<evidence type="ECO:0000256" key="1">
    <source>
        <dbReference type="ARBA" id="ARBA00022603"/>
    </source>
</evidence>
<feature type="compositionally biased region" description="Polar residues" evidence="6">
    <location>
        <begin position="1"/>
        <end position="15"/>
    </location>
</feature>
<protein>
    <recommendedName>
        <fullName evidence="5">Ubiquinone biosynthesis O-methyltransferase</fullName>
    </recommendedName>
    <alternativeName>
        <fullName evidence="5">2-polyprenyl-6-hydroxyphenol methylase</fullName>
        <ecNumber evidence="5">2.1.1.222</ecNumber>
    </alternativeName>
    <alternativeName>
        <fullName evidence="5">3-demethylubiquinone 3-O-methyltransferase</fullName>
        <ecNumber evidence="5">2.1.1.64</ecNumber>
    </alternativeName>
</protein>
<feature type="binding site" evidence="5">
    <location>
        <position position="91"/>
    </location>
    <ligand>
        <name>S-adenosyl-L-methionine</name>
        <dbReference type="ChEBI" id="CHEBI:59789"/>
    </ligand>
</feature>
<keyword evidence="4 5" id="KW-0949">S-adenosyl-L-methionine</keyword>
<keyword evidence="2 5" id="KW-0808">Transferase</keyword>
<evidence type="ECO:0000256" key="6">
    <source>
        <dbReference type="SAM" id="MobiDB-lite"/>
    </source>
</evidence>
<keyword evidence="1 5" id="KW-0489">Methyltransferase</keyword>